<evidence type="ECO:0000256" key="1">
    <source>
        <dbReference type="ARBA" id="ARBA00023125"/>
    </source>
</evidence>
<organism evidence="4 5">
    <name type="scientific">Chengkuizengella marina</name>
    <dbReference type="NCBI Taxonomy" id="2507566"/>
    <lineage>
        <taxon>Bacteria</taxon>
        <taxon>Bacillati</taxon>
        <taxon>Bacillota</taxon>
        <taxon>Bacilli</taxon>
        <taxon>Bacillales</taxon>
        <taxon>Paenibacillaceae</taxon>
        <taxon>Chengkuizengella</taxon>
    </lineage>
</organism>
<dbReference type="SUPFAM" id="SSF46689">
    <property type="entry name" value="Homeodomain-like"/>
    <property type="match status" value="1"/>
</dbReference>
<dbReference type="AlphaFoldDB" id="A0A6N9Q0Z0"/>
<sequence length="225" mass="26729">MYYDRVNIQCFRSFFILGDRRGLTNLDTEIHTRQRILIAAEELFSKKGFEKVTIREIGKNANCSHATIYFHFKDKKNILEKLAIAPMKKLLYDLKEILKRDDIDSKEKLMNICKLHLQFGLSNVYLYKQFFSTGFKADYSEVFSDEWDKFRFDIYNLLFNDFFPNHFKTLDQNQLILNSRLLHYQLHGIIVVHIASGRYFLKEEGDLIPLVEQAVHNFILTSKPR</sequence>
<dbReference type="GO" id="GO:0003677">
    <property type="term" value="F:DNA binding"/>
    <property type="evidence" value="ECO:0007669"/>
    <property type="project" value="UniProtKB-UniRule"/>
</dbReference>
<dbReference type="InterPro" id="IPR050624">
    <property type="entry name" value="HTH-type_Tx_Regulator"/>
</dbReference>
<evidence type="ECO:0000259" key="3">
    <source>
        <dbReference type="PROSITE" id="PS50977"/>
    </source>
</evidence>
<dbReference type="PANTHER" id="PTHR43479">
    <property type="entry name" value="ACREF/ENVCD OPERON REPRESSOR-RELATED"/>
    <property type="match status" value="1"/>
</dbReference>
<dbReference type="PRINTS" id="PR00455">
    <property type="entry name" value="HTHTETR"/>
</dbReference>
<dbReference type="PROSITE" id="PS50977">
    <property type="entry name" value="HTH_TETR_2"/>
    <property type="match status" value="1"/>
</dbReference>
<protein>
    <submittedName>
        <fullName evidence="4">TetR/AcrR family transcriptional regulator</fullName>
    </submittedName>
</protein>
<gene>
    <name evidence="4" type="ORF">ERL59_02335</name>
</gene>
<feature type="DNA-binding region" description="H-T-H motif" evidence="2">
    <location>
        <begin position="53"/>
        <end position="72"/>
    </location>
</feature>
<dbReference type="Pfam" id="PF00440">
    <property type="entry name" value="TetR_N"/>
    <property type="match status" value="1"/>
</dbReference>
<dbReference type="EMBL" id="SIJB01000006">
    <property type="protein sequence ID" value="NBI27800.1"/>
    <property type="molecule type" value="Genomic_DNA"/>
</dbReference>
<comment type="caution">
    <text evidence="4">The sequence shown here is derived from an EMBL/GenBank/DDBJ whole genome shotgun (WGS) entry which is preliminary data.</text>
</comment>
<evidence type="ECO:0000313" key="4">
    <source>
        <dbReference type="EMBL" id="NBI27800.1"/>
    </source>
</evidence>
<feature type="domain" description="HTH tetR-type" evidence="3">
    <location>
        <begin position="30"/>
        <end position="90"/>
    </location>
</feature>
<dbReference type="Proteomes" id="UP000448943">
    <property type="component" value="Unassembled WGS sequence"/>
</dbReference>
<name>A0A6N9Q0Z0_9BACL</name>
<proteinExistence type="predicted"/>
<keyword evidence="5" id="KW-1185">Reference proteome</keyword>
<evidence type="ECO:0000313" key="5">
    <source>
        <dbReference type="Proteomes" id="UP000448943"/>
    </source>
</evidence>
<reference evidence="4 5" key="1">
    <citation type="submission" date="2019-01" db="EMBL/GenBank/DDBJ databases">
        <title>Chengkuizengella sp. nov., isolated from deep-sea sediment of East Pacific Ocean.</title>
        <authorList>
            <person name="Yang J."/>
            <person name="Lai Q."/>
            <person name="Shao Z."/>
        </authorList>
    </citation>
    <scope>NUCLEOTIDE SEQUENCE [LARGE SCALE GENOMIC DNA]</scope>
    <source>
        <strain evidence="4 5">YPA3-1-1</strain>
    </source>
</reference>
<dbReference type="PANTHER" id="PTHR43479:SF11">
    <property type="entry name" value="ACREF_ENVCD OPERON REPRESSOR-RELATED"/>
    <property type="match status" value="1"/>
</dbReference>
<accession>A0A6N9Q0Z0</accession>
<evidence type="ECO:0000256" key="2">
    <source>
        <dbReference type="PROSITE-ProRule" id="PRU00335"/>
    </source>
</evidence>
<keyword evidence="1 2" id="KW-0238">DNA-binding</keyword>
<dbReference type="Gene3D" id="1.10.357.10">
    <property type="entry name" value="Tetracycline Repressor, domain 2"/>
    <property type="match status" value="1"/>
</dbReference>
<dbReference type="InterPro" id="IPR009057">
    <property type="entry name" value="Homeodomain-like_sf"/>
</dbReference>
<dbReference type="InterPro" id="IPR001647">
    <property type="entry name" value="HTH_TetR"/>
</dbReference>